<dbReference type="GO" id="GO:0005768">
    <property type="term" value="C:endosome"/>
    <property type="evidence" value="ECO:0007669"/>
    <property type="project" value="TreeGrafter"/>
</dbReference>
<dbReference type="GeneID" id="59338957"/>
<dbReference type="Gene3D" id="1.20.140.50">
    <property type="entry name" value="alix/aip1 like domains"/>
    <property type="match status" value="1"/>
</dbReference>
<dbReference type="InterPro" id="IPR025304">
    <property type="entry name" value="ALIX_V_dom"/>
</dbReference>
<gene>
    <name evidence="5" type="ORF">HO133_010567</name>
</gene>
<dbReference type="Gene3D" id="1.20.120.560">
    <property type="entry name" value="alix/aip1 in complex with the ypdl late domain"/>
    <property type="match status" value="1"/>
</dbReference>
<feature type="coiled-coil region" evidence="2">
    <location>
        <begin position="553"/>
        <end position="580"/>
    </location>
</feature>
<feature type="region of interest" description="Disordered" evidence="3">
    <location>
        <begin position="647"/>
        <end position="666"/>
    </location>
</feature>
<sequence>MASNIVFLPFRRTHPVSLSASIRQYISTKYDQHPDMFVRDMDAIDKLRVDAVNSLEAHTSGIRKLTAYAAQLVWMGGKFPIDIGADFSWYPALGFNTQRPISQNNLRFELVNVLFNLASLYSQLAVSLNRSTSDGLKSACNYFCQAAGVISHIKTVIIPDMRSSPPEDMDTMTLESIQQLLLAQAQECFWSKAVKDGLKDGLIAKLAAKVSDFYDQAAEYGTKSDIISTEWIHHMTAKQHHFAAAAQYRASRDCLDKQNYGEEVARLRDSLTCANEALKESRWINRIVLGDLNGLKSRVSEDLKRAEKDNDVIYLMPVPPKSELKTLDRAGMATARVPQEVSDPSSTLGEGGIYGQPLFAKLVPYAVHIAASIYEERKNRLVNVSIIDELEGLTNQLKDLLQSLNLPGSLQALEKPLGLPPSLTTHAEEIRQQDGLHRLRRSMHETSKLKANDTTIYQEGVDLLRSEAVEDDRAKLKHGTDRWSRQPSQQAADKLYAQVSEIDGYLKSAASSDELVTTKLKECEKVLNVLSGSDRDIEEYVPSSRRAVMPPNVQHAAGDLRNMLNEVSRLESRRKRQIEKMRDKAKQDDINQVILAETARLEREFPMQKIEPAQFENLFEERLERYEGDQKSIAKEKEEQDQILSQLRQSNTAFANARKGDTSTREREQALQRLENAYVKYKEIISNLNTGRKFYNDLAKIVNRFRDECKNFAYQRRIEAGQLESELSNAMSALNLSQATSLQEQKQRESLRSHYSAKGLSSEPLTAPTPTRAAVQPPTAPAPGMWNPEMGIKFGGVTTPQQPPANGTVHNPAYPNTRAKGGQWDANQGLRFG</sequence>
<dbReference type="CDD" id="cd09236">
    <property type="entry name" value="V_AnPalA_UmRIM20_like"/>
    <property type="match status" value="1"/>
</dbReference>
<evidence type="ECO:0000313" key="6">
    <source>
        <dbReference type="Proteomes" id="UP000593566"/>
    </source>
</evidence>
<feature type="region of interest" description="Disordered" evidence="3">
    <location>
        <begin position="796"/>
        <end position="833"/>
    </location>
</feature>
<dbReference type="PROSITE" id="PS51180">
    <property type="entry name" value="BRO1"/>
    <property type="match status" value="1"/>
</dbReference>
<dbReference type="Gene3D" id="1.25.40.280">
    <property type="entry name" value="alix/aip1 like domains"/>
    <property type="match status" value="1"/>
</dbReference>
<dbReference type="Proteomes" id="UP000593566">
    <property type="component" value="Unassembled WGS sequence"/>
</dbReference>
<dbReference type="InterPro" id="IPR038499">
    <property type="entry name" value="BRO1_sf"/>
</dbReference>
<dbReference type="SMART" id="SM01041">
    <property type="entry name" value="BRO1"/>
    <property type="match status" value="1"/>
</dbReference>
<keyword evidence="2" id="KW-0175">Coiled coil</keyword>
<dbReference type="Pfam" id="PF13949">
    <property type="entry name" value="ALIX_LYPXL_bnd"/>
    <property type="match status" value="1"/>
</dbReference>
<dbReference type="Pfam" id="PF03097">
    <property type="entry name" value="BRO1"/>
    <property type="match status" value="1"/>
</dbReference>
<organism evidence="5 6">
    <name type="scientific">Letharia lupina</name>
    <dbReference type="NCBI Taxonomy" id="560253"/>
    <lineage>
        <taxon>Eukaryota</taxon>
        <taxon>Fungi</taxon>
        <taxon>Dikarya</taxon>
        <taxon>Ascomycota</taxon>
        <taxon>Pezizomycotina</taxon>
        <taxon>Lecanoromycetes</taxon>
        <taxon>OSLEUM clade</taxon>
        <taxon>Lecanoromycetidae</taxon>
        <taxon>Lecanorales</taxon>
        <taxon>Lecanorineae</taxon>
        <taxon>Parmeliaceae</taxon>
        <taxon>Letharia</taxon>
    </lineage>
</organism>
<evidence type="ECO:0000259" key="4">
    <source>
        <dbReference type="PROSITE" id="PS51180"/>
    </source>
</evidence>
<feature type="region of interest" description="Disordered" evidence="3">
    <location>
        <begin position="738"/>
        <end position="783"/>
    </location>
</feature>
<evidence type="ECO:0000313" key="5">
    <source>
        <dbReference type="EMBL" id="KAF6223993.1"/>
    </source>
</evidence>
<dbReference type="AlphaFoldDB" id="A0A8H6CI59"/>
<reference evidence="5 6" key="1">
    <citation type="journal article" date="2020" name="Genomics">
        <title>Complete, high-quality genomes from long-read metagenomic sequencing of two wolf lichen thalli reveals enigmatic genome architecture.</title>
        <authorList>
            <person name="McKenzie S.K."/>
            <person name="Walston R.F."/>
            <person name="Allen J.L."/>
        </authorList>
    </citation>
    <scope>NUCLEOTIDE SEQUENCE [LARGE SCALE GENOMIC DNA]</scope>
    <source>
        <strain evidence="5">WasteWater1</strain>
    </source>
</reference>
<dbReference type="PANTHER" id="PTHR23030:SF39">
    <property type="entry name" value="PROGRAMMED CELL DEATH 6-INTERACTING PROTEIN"/>
    <property type="match status" value="1"/>
</dbReference>
<evidence type="ECO:0000256" key="3">
    <source>
        <dbReference type="SAM" id="MobiDB-lite"/>
    </source>
</evidence>
<dbReference type="PANTHER" id="PTHR23030">
    <property type="entry name" value="PCD6 INTERACTING PROTEIN-RELATED"/>
    <property type="match status" value="1"/>
</dbReference>
<feature type="domain" description="BRO1" evidence="4">
    <location>
        <begin position="4"/>
        <end position="397"/>
    </location>
</feature>
<comment type="caution">
    <text evidence="5">The sequence shown here is derived from an EMBL/GenBank/DDBJ whole genome shotgun (WGS) entry which is preliminary data.</text>
</comment>
<dbReference type="RefSeq" id="XP_037153053.1">
    <property type="nucleotide sequence ID" value="XM_037301419.1"/>
</dbReference>
<name>A0A8H6CI59_9LECA</name>
<dbReference type="EMBL" id="JACCJB010000009">
    <property type="protein sequence ID" value="KAF6223993.1"/>
    <property type="molecule type" value="Genomic_DNA"/>
</dbReference>
<dbReference type="InterPro" id="IPR004328">
    <property type="entry name" value="BRO1_dom"/>
</dbReference>
<evidence type="ECO:0000256" key="1">
    <source>
        <dbReference type="ARBA" id="ARBA00038154"/>
    </source>
</evidence>
<accession>A0A8H6CI59</accession>
<keyword evidence="6" id="KW-1185">Reference proteome</keyword>
<proteinExistence type="inferred from homology"/>
<protein>
    <recommendedName>
        <fullName evidence="4">BRO1 domain-containing protein</fullName>
    </recommendedName>
</protein>
<evidence type="ECO:0000256" key="2">
    <source>
        <dbReference type="SAM" id="Coils"/>
    </source>
</evidence>
<feature type="compositionally biased region" description="Polar residues" evidence="3">
    <location>
        <begin position="798"/>
        <end position="809"/>
    </location>
</feature>
<dbReference type="CDD" id="cd09241">
    <property type="entry name" value="BRO1_ScRim20-like"/>
    <property type="match status" value="1"/>
</dbReference>
<comment type="similarity">
    <text evidence="1">Belongs to the palA/RIM20 family.</text>
</comment>